<feature type="region of interest" description="Disordered" evidence="1">
    <location>
        <begin position="296"/>
        <end position="326"/>
    </location>
</feature>
<feature type="compositionally biased region" description="Low complexity" evidence="1">
    <location>
        <begin position="302"/>
        <end position="311"/>
    </location>
</feature>
<evidence type="ECO:0000259" key="4">
    <source>
        <dbReference type="Pfam" id="PF23070"/>
    </source>
</evidence>
<keyword evidence="7" id="KW-1185">Reference proteome</keyword>
<evidence type="ECO:0000256" key="1">
    <source>
        <dbReference type="SAM" id="MobiDB-lite"/>
    </source>
</evidence>
<dbReference type="PANTHER" id="PTHR22255:SF9">
    <property type="entry name" value="LP06548P"/>
    <property type="match status" value="1"/>
</dbReference>
<dbReference type="InterPro" id="IPR055472">
    <property type="entry name" value="DUF7044"/>
</dbReference>
<dbReference type="EMBL" id="JAWZYT010004714">
    <property type="protein sequence ID" value="KAK4292831.1"/>
    <property type="molecule type" value="Genomic_DNA"/>
</dbReference>
<proteinExistence type="predicted"/>
<dbReference type="Proteomes" id="UP001292094">
    <property type="component" value="Unassembled WGS sequence"/>
</dbReference>
<evidence type="ECO:0000259" key="5">
    <source>
        <dbReference type="Pfam" id="PF23071"/>
    </source>
</evidence>
<evidence type="ECO:0000259" key="3">
    <source>
        <dbReference type="Pfam" id="PF23069"/>
    </source>
</evidence>
<evidence type="ECO:0000256" key="2">
    <source>
        <dbReference type="SAM" id="SignalP"/>
    </source>
</evidence>
<feature type="signal peptide" evidence="2">
    <location>
        <begin position="1"/>
        <end position="24"/>
    </location>
</feature>
<evidence type="ECO:0000313" key="7">
    <source>
        <dbReference type="Proteomes" id="UP001292094"/>
    </source>
</evidence>
<organism evidence="6 7">
    <name type="scientific">Petrolisthes manimaculis</name>
    <dbReference type="NCBI Taxonomy" id="1843537"/>
    <lineage>
        <taxon>Eukaryota</taxon>
        <taxon>Metazoa</taxon>
        <taxon>Ecdysozoa</taxon>
        <taxon>Arthropoda</taxon>
        <taxon>Crustacea</taxon>
        <taxon>Multicrustacea</taxon>
        <taxon>Malacostraca</taxon>
        <taxon>Eumalacostraca</taxon>
        <taxon>Eucarida</taxon>
        <taxon>Decapoda</taxon>
        <taxon>Pleocyemata</taxon>
        <taxon>Anomura</taxon>
        <taxon>Galatheoidea</taxon>
        <taxon>Porcellanidae</taxon>
        <taxon>Petrolisthes</taxon>
    </lineage>
</organism>
<dbReference type="PANTHER" id="PTHR22255">
    <property type="entry name" value="LP06548P"/>
    <property type="match status" value="1"/>
</dbReference>
<dbReference type="Pfam" id="PF23071">
    <property type="entry name" value="DUF7044"/>
    <property type="match status" value="1"/>
</dbReference>
<dbReference type="Pfam" id="PF23069">
    <property type="entry name" value="DUF7042"/>
    <property type="match status" value="1"/>
</dbReference>
<evidence type="ECO:0000313" key="6">
    <source>
        <dbReference type="EMBL" id="KAK4292831.1"/>
    </source>
</evidence>
<keyword evidence="2" id="KW-0732">Signal</keyword>
<dbReference type="Pfam" id="PF23070">
    <property type="entry name" value="DUF7043"/>
    <property type="match status" value="1"/>
</dbReference>
<feature type="domain" description="DUF7043" evidence="4">
    <location>
        <begin position="260"/>
        <end position="397"/>
    </location>
</feature>
<feature type="region of interest" description="Disordered" evidence="1">
    <location>
        <begin position="496"/>
        <end position="521"/>
    </location>
</feature>
<name>A0AAE1NPW5_9EUCA</name>
<accession>A0AAE1NPW5</accession>
<dbReference type="AlphaFoldDB" id="A0AAE1NPW5"/>
<feature type="domain" description="DUF7044" evidence="5">
    <location>
        <begin position="25"/>
        <end position="106"/>
    </location>
</feature>
<reference evidence="6" key="1">
    <citation type="submission" date="2023-11" db="EMBL/GenBank/DDBJ databases">
        <title>Genome assemblies of two species of porcelain crab, Petrolisthes cinctipes and Petrolisthes manimaculis (Anomura: Porcellanidae).</title>
        <authorList>
            <person name="Angst P."/>
        </authorList>
    </citation>
    <scope>NUCLEOTIDE SEQUENCE</scope>
    <source>
        <strain evidence="6">PB745_02</strain>
        <tissue evidence="6">Gill</tissue>
    </source>
</reference>
<protein>
    <submittedName>
        <fullName evidence="6">Uncharacterized protein</fullName>
    </submittedName>
</protein>
<dbReference type="InterPro" id="IPR055470">
    <property type="entry name" value="DUF7042"/>
</dbReference>
<gene>
    <name evidence="6" type="ORF">Pmani_034428</name>
</gene>
<feature type="domain" description="DUF7042" evidence="3">
    <location>
        <begin position="127"/>
        <end position="254"/>
    </location>
</feature>
<feature type="compositionally biased region" description="Low complexity" evidence="1">
    <location>
        <begin position="496"/>
        <end position="515"/>
    </location>
</feature>
<comment type="caution">
    <text evidence="6">The sequence shown here is derived from an EMBL/GenBank/DDBJ whole genome shotgun (WGS) entry which is preliminary data.</text>
</comment>
<feature type="chain" id="PRO_5042254179" evidence="2">
    <location>
        <begin position="25"/>
        <end position="595"/>
    </location>
</feature>
<dbReference type="InterPro" id="IPR055471">
    <property type="entry name" value="DUF7043"/>
</dbReference>
<sequence>MREILVTGCLSHFLTLIAITSVSGVCDLPGHWRGGWFQSGVRDVISITRTEFSSKGACLESSGEKFLFRDRSDGCFRCVVMSEKHTNVLQYKETLCEPKRDLTTLCALITGDARLFSMFRRDAPPDACPFKGPFTFSYSRGHGLCSKPASTIDSCTSDSKLLFKYQACPDVQGTESSVEEVECIGHWKEGSTRYFVGRLEGGPGLSEEDKFRCFAWERARETEPKLAYRMAQSGDATCNGVFSAYDGAKTLKISRAGSYSGCEFPHWVSRHRHWHALDHGASYSVSHRNTTLRLHHTRTTPHPHNTPSRTHTLPDDDTGQGVPSQLKASTEARMVCSMRREAKPYRAVFVTHFTTGCSSGYVCTVFYRRNGHIIEMQQGSRAVRAMDACHPMYFNTSTAPHTTLTSNAPSRRACPLVGVWVAGGGECGRDVTHLRAGCSSLHSLNFVNACPKESIKQSFVCHGNWDEDGSIYVVASPDDHPAHRYCIIASSRNYNNNNNNKHSNKSSTTTTTTTNAGGGGGGKMLQITAHAHSCPRHQVPPTTTLSINFTAQGECESANTPSGTQRHSPHFTTTFLLYILLTTTLNRISHVHNPR</sequence>
<dbReference type="GO" id="GO:0061909">
    <property type="term" value="P:autophagosome-lysosome fusion"/>
    <property type="evidence" value="ECO:0007669"/>
    <property type="project" value="TreeGrafter"/>
</dbReference>